<dbReference type="PANTHER" id="PTHR43046:SF12">
    <property type="entry name" value="GDP-MANNOSE MANNOSYL HYDROLASE"/>
    <property type="match status" value="1"/>
</dbReference>
<evidence type="ECO:0000256" key="4">
    <source>
        <dbReference type="SAM" id="MobiDB-lite"/>
    </source>
</evidence>
<dbReference type="InterPro" id="IPR015797">
    <property type="entry name" value="NUDIX_hydrolase-like_dom_sf"/>
</dbReference>
<dbReference type="InterPro" id="IPR000086">
    <property type="entry name" value="NUDIX_hydrolase_dom"/>
</dbReference>
<evidence type="ECO:0000313" key="7">
    <source>
        <dbReference type="Proteomes" id="UP001595955"/>
    </source>
</evidence>
<dbReference type="Gene3D" id="3.90.79.10">
    <property type="entry name" value="Nucleoside Triphosphate Pyrophosphohydrolase"/>
    <property type="match status" value="1"/>
</dbReference>
<dbReference type="EMBL" id="JBHSGF010000016">
    <property type="protein sequence ID" value="MFC4556574.1"/>
    <property type="molecule type" value="Genomic_DNA"/>
</dbReference>
<organism evidence="6 7">
    <name type="scientific">Georgenia faecalis</name>
    <dbReference type="NCBI Taxonomy" id="2483799"/>
    <lineage>
        <taxon>Bacteria</taxon>
        <taxon>Bacillati</taxon>
        <taxon>Actinomycetota</taxon>
        <taxon>Actinomycetes</taxon>
        <taxon>Micrococcales</taxon>
        <taxon>Bogoriellaceae</taxon>
        <taxon>Georgenia</taxon>
    </lineage>
</organism>
<dbReference type="SUPFAM" id="SSF55811">
    <property type="entry name" value="Nudix"/>
    <property type="match status" value="1"/>
</dbReference>
<dbReference type="PROSITE" id="PS00893">
    <property type="entry name" value="NUDIX_BOX"/>
    <property type="match status" value="1"/>
</dbReference>
<protein>
    <submittedName>
        <fullName evidence="6">NUDIX hydrolase</fullName>
    </submittedName>
</protein>
<feature type="domain" description="Nudix hydrolase" evidence="5">
    <location>
        <begin position="76"/>
        <end position="217"/>
    </location>
</feature>
<keyword evidence="7" id="KW-1185">Reference proteome</keyword>
<evidence type="ECO:0000256" key="3">
    <source>
        <dbReference type="ARBA" id="ARBA00022842"/>
    </source>
</evidence>
<evidence type="ECO:0000259" key="5">
    <source>
        <dbReference type="PROSITE" id="PS51462"/>
    </source>
</evidence>
<dbReference type="RefSeq" id="WP_122824164.1">
    <property type="nucleotide sequence ID" value="NZ_CP033325.1"/>
</dbReference>
<dbReference type="PROSITE" id="PS51462">
    <property type="entry name" value="NUDIX"/>
    <property type="match status" value="1"/>
</dbReference>
<feature type="compositionally biased region" description="Low complexity" evidence="4">
    <location>
        <begin position="44"/>
        <end position="61"/>
    </location>
</feature>
<dbReference type="GO" id="GO:0016787">
    <property type="term" value="F:hydrolase activity"/>
    <property type="evidence" value="ECO:0007669"/>
    <property type="project" value="UniProtKB-KW"/>
</dbReference>
<dbReference type="InterPro" id="IPR020084">
    <property type="entry name" value="NUDIX_hydrolase_CS"/>
</dbReference>
<comment type="caution">
    <text evidence="6">The sequence shown here is derived from an EMBL/GenBank/DDBJ whole genome shotgun (WGS) entry which is preliminary data.</text>
</comment>
<name>A0ABV9DCQ3_9MICO</name>
<comment type="cofactor">
    <cofactor evidence="1">
        <name>Mg(2+)</name>
        <dbReference type="ChEBI" id="CHEBI:18420"/>
    </cofactor>
</comment>
<proteinExistence type="predicted"/>
<dbReference type="PANTHER" id="PTHR43046">
    <property type="entry name" value="GDP-MANNOSE MANNOSYL HYDROLASE"/>
    <property type="match status" value="1"/>
</dbReference>
<reference evidence="7" key="1">
    <citation type="journal article" date="2019" name="Int. J. Syst. Evol. Microbiol.">
        <title>The Global Catalogue of Microorganisms (GCM) 10K type strain sequencing project: providing services to taxonomists for standard genome sequencing and annotation.</title>
        <authorList>
            <consortium name="The Broad Institute Genomics Platform"/>
            <consortium name="The Broad Institute Genome Sequencing Center for Infectious Disease"/>
            <person name="Wu L."/>
            <person name="Ma J."/>
        </authorList>
    </citation>
    <scope>NUCLEOTIDE SEQUENCE [LARGE SCALE GENOMIC DNA]</scope>
    <source>
        <strain evidence="7">JCM 3369</strain>
    </source>
</reference>
<dbReference type="Proteomes" id="UP001595955">
    <property type="component" value="Unassembled WGS sequence"/>
</dbReference>
<dbReference type="CDD" id="cd04685">
    <property type="entry name" value="NUDIX_Hydrolase"/>
    <property type="match status" value="1"/>
</dbReference>
<keyword evidence="3" id="KW-0460">Magnesium</keyword>
<sequence length="238" mass="25676">MPGTDAVATERLAGRTGRLVGGTGRLVGVSEANVTPDDARLEDAPGAGEADAAPGAGEADAYGLGPEWVPGPDGVPFRRAARVIVLDREDRVLLVRGHDAGETSRSWWFTVGGGLEPGESARAGAVRELREETGLVIDPAELVGPVLSRSAIFDFARVTCRQDEEFFLARAEVTHLDDAGWTALERDVLDEMRWWHLDDLDAAVAAGAVVYPRSLPERLRRLLVGWDGRTPHLEEHDV</sequence>
<evidence type="ECO:0000256" key="1">
    <source>
        <dbReference type="ARBA" id="ARBA00001946"/>
    </source>
</evidence>
<evidence type="ECO:0000256" key="2">
    <source>
        <dbReference type="ARBA" id="ARBA00022801"/>
    </source>
</evidence>
<gene>
    <name evidence="6" type="ORF">ACFO3F_15110</name>
</gene>
<evidence type="ECO:0000313" key="6">
    <source>
        <dbReference type="EMBL" id="MFC4556574.1"/>
    </source>
</evidence>
<keyword evidence="2 6" id="KW-0378">Hydrolase</keyword>
<dbReference type="Pfam" id="PF00293">
    <property type="entry name" value="NUDIX"/>
    <property type="match status" value="1"/>
</dbReference>
<accession>A0ABV9DCQ3</accession>
<feature type="region of interest" description="Disordered" evidence="4">
    <location>
        <begin position="37"/>
        <end position="67"/>
    </location>
</feature>